<dbReference type="Proteomes" id="UP000796880">
    <property type="component" value="Unassembled WGS sequence"/>
</dbReference>
<gene>
    <name evidence="2" type="ORF">FNV43_RR04347</name>
</gene>
<dbReference type="EMBL" id="VOIH02000002">
    <property type="protein sequence ID" value="KAF3453906.1"/>
    <property type="molecule type" value="Genomic_DNA"/>
</dbReference>
<keyword evidence="1" id="KW-0677">Repeat</keyword>
<dbReference type="InterPro" id="IPR011990">
    <property type="entry name" value="TPR-like_helical_dom_sf"/>
</dbReference>
<keyword evidence="3" id="KW-1185">Reference proteome</keyword>
<proteinExistence type="predicted"/>
<dbReference type="PANTHER" id="PTHR47926">
    <property type="entry name" value="PENTATRICOPEPTIDE REPEAT-CONTAINING PROTEIN"/>
    <property type="match status" value="1"/>
</dbReference>
<comment type="caution">
    <text evidence="2">The sequence shown here is derived from an EMBL/GenBank/DDBJ whole genome shotgun (WGS) entry which is preliminary data.</text>
</comment>
<accession>A0A8K0MPH2</accession>
<evidence type="ECO:0000313" key="3">
    <source>
        <dbReference type="Proteomes" id="UP000796880"/>
    </source>
</evidence>
<dbReference type="InterPro" id="IPR002885">
    <property type="entry name" value="PPR_rpt"/>
</dbReference>
<dbReference type="InterPro" id="IPR046960">
    <property type="entry name" value="PPR_At4g14850-like_plant"/>
</dbReference>
<protein>
    <recommendedName>
        <fullName evidence="4">Pentatricopeptide repeat-containing protein</fullName>
    </recommendedName>
</protein>
<dbReference type="GO" id="GO:0009451">
    <property type="term" value="P:RNA modification"/>
    <property type="evidence" value="ECO:0007669"/>
    <property type="project" value="InterPro"/>
</dbReference>
<dbReference type="OrthoDB" id="1194493at2759"/>
<evidence type="ECO:0000313" key="2">
    <source>
        <dbReference type="EMBL" id="KAF3453906.1"/>
    </source>
</evidence>
<dbReference type="InterPro" id="IPR046848">
    <property type="entry name" value="E_motif"/>
</dbReference>
<evidence type="ECO:0000256" key="1">
    <source>
        <dbReference type="ARBA" id="ARBA00022737"/>
    </source>
</evidence>
<dbReference type="Pfam" id="PF20431">
    <property type="entry name" value="E_motif"/>
    <property type="match status" value="1"/>
</dbReference>
<dbReference type="Gene3D" id="1.25.40.10">
    <property type="entry name" value="Tetratricopeptide repeat domain"/>
    <property type="match status" value="1"/>
</dbReference>
<dbReference type="Pfam" id="PF01535">
    <property type="entry name" value="PPR"/>
    <property type="match status" value="1"/>
</dbReference>
<reference evidence="2" key="1">
    <citation type="submission" date="2020-03" db="EMBL/GenBank/DDBJ databases">
        <title>A high-quality chromosome-level genome assembly of a woody plant with both climbing and erect habits, Rhamnella rubrinervis.</title>
        <authorList>
            <person name="Lu Z."/>
            <person name="Yang Y."/>
            <person name="Zhu X."/>
            <person name="Sun Y."/>
        </authorList>
    </citation>
    <scope>NUCLEOTIDE SEQUENCE</scope>
    <source>
        <strain evidence="2">BYM</strain>
        <tissue evidence="2">Leaf</tissue>
    </source>
</reference>
<dbReference type="GO" id="GO:0008270">
    <property type="term" value="F:zinc ion binding"/>
    <property type="evidence" value="ECO:0007669"/>
    <property type="project" value="InterPro"/>
</dbReference>
<evidence type="ECO:0008006" key="4">
    <source>
        <dbReference type="Google" id="ProtNLM"/>
    </source>
</evidence>
<name>A0A8K0MPH2_9ROSA</name>
<dbReference type="GO" id="GO:0003723">
    <property type="term" value="F:RNA binding"/>
    <property type="evidence" value="ECO:0007669"/>
    <property type="project" value="InterPro"/>
</dbReference>
<sequence>MDTLGVDTQKASKVFDESMKVVVTCNVMILWFGQNREVAKTSVLFTCTSLANLDHGRVFMPLVRSHFDLDVYVVLVLIAMYIKCDNLVKAKHVFDRYPLKDVVMGSSIIIGYAQHELGEESLQVFLEICSLGIKPDEITIFGVLSICNYTGKINKVMNLIEKIPVEGDAIVWGALLGACKTYMKLNLVEVAAKKLLELKPNNVEPYILLSNIYPSKGRWFDVAKLRENMRARSVTKLLCCSWIEVPERMPIRVMKNLCVCEDCHTLINLIAKVIRRNNFEGC</sequence>
<organism evidence="2 3">
    <name type="scientific">Rhamnella rubrinervis</name>
    <dbReference type="NCBI Taxonomy" id="2594499"/>
    <lineage>
        <taxon>Eukaryota</taxon>
        <taxon>Viridiplantae</taxon>
        <taxon>Streptophyta</taxon>
        <taxon>Embryophyta</taxon>
        <taxon>Tracheophyta</taxon>
        <taxon>Spermatophyta</taxon>
        <taxon>Magnoliopsida</taxon>
        <taxon>eudicotyledons</taxon>
        <taxon>Gunneridae</taxon>
        <taxon>Pentapetalae</taxon>
        <taxon>rosids</taxon>
        <taxon>fabids</taxon>
        <taxon>Rosales</taxon>
        <taxon>Rhamnaceae</taxon>
        <taxon>rhamnoid group</taxon>
        <taxon>Rhamneae</taxon>
        <taxon>Rhamnella</taxon>
    </lineage>
</organism>
<dbReference type="PANTHER" id="PTHR47926:SF373">
    <property type="entry name" value="TETRATRICOPEPTIDE-LIKE HELICAL DOMAIN SUPERFAMILY, DYW DOMAIN-CONTAINING PROTEIN"/>
    <property type="match status" value="1"/>
</dbReference>
<dbReference type="AlphaFoldDB" id="A0A8K0MPH2"/>